<keyword evidence="2" id="KW-0472">Membrane</keyword>
<evidence type="ECO:0000256" key="1">
    <source>
        <dbReference type="SAM" id="MobiDB-lite"/>
    </source>
</evidence>
<keyword evidence="2" id="KW-0812">Transmembrane</keyword>
<evidence type="ECO:0000313" key="4">
    <source>
        <dbReference type="Proteomes" id="UP000825729"/>
    </source>
</evidence>
<feature type="compositionally biased region" description="Basic and acidic residues" evidence="1">
    <location>
        <begin position="254"/>
        <end position="263"/>
    </location>
</feature>
<dbReference type="Proteomes" id="UP000825729">
    <property type="component" value="Unassembled WGS sequence"/>
</dbReference>
<feature type="transmembrane region" description="Helical" evidence="2">
    <location>
        <begin position="37"/>
        <end position="59"/>
    </location>
</feature>
<keyword evidence="2" id="KW-1133">Transmembrane helix</keyword>
<evidence type="ECO:0000313" key="3">
    <source>
        <dbReference type="EMBL" id="KAG9459301.1"/>
    </source>
</evidence>
<name>A0AAV7FH40_ARIFI</name>
<comment type="caution">
    <text evidence="3">The sequence shown here is derived from an EMBL/GenBank/DDBJ whole genome shotgun (WGS) entry which is preliminary data.</text>
</comment>
<feature type="transmembrane region" description="Helical" evidence="2">
    <location>
        <begin position="178"/>
        <end position="200"/>
    </location>
</feature>
<organism evidence="3 4">
    <name type="scientific">Aristolochia fimbriata</name>
    <name type="common">White veined hardy Dutchman's pipe vine</name>
    <dbReference type="NCBI Taxonomy" id="158543"/>
    <lineage>
        <taxon>Eukaryota</taxon>
        <taxon>Viridiplantae</taxon>
        <taxon>Streptophyta</taxon>
        <taxon>Embryophyta</taxon>
        <taxon>Tracheophyta</taxon>
        <taxon>Spermatophyta</taxon>
        <taxon>Magnoliopsida</taxon>
        <taxon>Magnoliidae</taxon>
        <taxon>Piperales</taxon>
        <taxon>Aristolochiaceae</taxon>
        <taxon>Aristolochia</taxon>
    </lineage>
</organism>
<dbReference type="AlphaFoldDB" id="A0AAV7FH40"/>
<gene>
    <name evidence="3" type="ORF">H6P81_003809</name>
</gene>
<feature type="region of interest" description="Disordered" evidence="1">
    <location>
        <begin position="250"/>
        <end position="272"/>
    </location>
</feature>
<evidence type="ECO:0000256" key="2">
    <source>
        <dbReference type="SAM" id="Phobius"/>
    </source>
</evidence>
<feature type="transmembrane region" description="Helical" evidence="2">
    <location>
        <begin position="146"/>
        <end position="166"/>
    </location>
</feature>
<accession>A0AAV7FH40</accession>
<proteinExistence type="predicted"/>
<dbReference type="PANTHER" id="PTHR33133">
    <property type="entry name" value="OS08G0107100 PROTEIN-RELATED"/>
    <property type="match status" value="1"/>
</dbReference>
<dbReference type="PANTHER" id="PTHR33133:SF9">
    <property type="entry name" value="SOLUTE CARRIER FAMILY 40 PROTEIN"/>
    <property type="match status" value="1"/>
</dbReference>
<dbReference type="EMBL" id="JAINDJ010000002">
    <property type="protein sequence ID" value="KAG9459301.1"/>
    <property type="molecule type" value="Genomic_DNA"/>
</dbReference>
<keyword evidence="4" id="KW-1185">Reference proteome</keyword>
<reference evidence="3 4" key="1">
    <citation type="submission" date="2021-07" db="EMBL/GenBank/DDBJ databases">
        <title>The Aristolochia fimbriata genome: insights into angiosperm evolution, floral development and chemical biosynthesis.</title>
        <authorList>
            <person name="Jiao Y."/>
        </authorList>
    </citation>
    <scope>NUCLEOTIDE SEQUENCE [LARGE SCALE GENOMIC DNA]</scope>
    <source>
        <strain evidence="3">IBCAS-2021</strain>
        <tissue evidence="3">Leaf</tissue>
    </source>
</reference>
<sequence>MARSSHVMEPVQLMNAPQICRESIRILLVHPTHFQSISIFFFSPLAVSLFISHFIIRWSPTMADSTLSLGTYLFGENRALPLRMLSSSIFSFVLCFPASITFSLLGKAATIQAVADSYYGVNLTTRRRLLTRRSGGIWVKLLHTYFWRHLIVFCLFWFFITGLALLPRMLTTYNICSSFFAFWAVLALLGLAFCISFAHVMVVGDLAWVLTVLESDCCGLKSMSRAKKLLKGRRHIALLLALHPMAAALAPQPRKRDDGKASSKSESGTPMYSSPDAWFPPVVMCIICMLAMKTKQSKGPATSPYHPYTSHIEGSWGIEQGVTWFYFTVTRMDVVQ</sequence>
<feature type="transmembrane region" description="Helical" evidence="2">
    <location>
        <begin position="80"/>
        <end position="100"/>
    </location>
</feature>
<protein>
    <submittedName>
        <fullName evidence="3">Uncharacterized protein</fullName>
    </submittedName>
</protein>